<sequence length="117" mass="12797">MLTYSFNAALHSGEDSTNDGKVLPIGVSGSSHVSEDFAGSLSFFSEEWICNIWIHGSTEETNCSSQTITNDTGNYRFEGAAFKNTLNKFFFISLDLNWAHALGNYNILTVPGKVTCS</sequence>
<reference evidence="1" key="2">
    <citation type="submission" date="2015-06" db="UniProtKB">
        <authorList>
            <consortium name="EnsemblMetazoa"/>
        </authorList>
    </citation>
    <scope>IDENTIFICATION</scope>
</reference>
<protein>
    <submittedName>
        <fullName evidence="1">Uncharacterized protein</fullName>
    </submittedName>
</protein>
<evidence type="ECO:0000313" key="2">
    <source>
        <dbReference type="Proteomes" id="UP000015102"/>
    </source>
</evidence>
<proteinExistence type="predicted"/>
<dbReference type="Proteomes" id="UP000015102">
    <property type="component" value="Unassembled WGS sequence"/>
</dbReference>
<evidence type="ECO:0000313" key="1">
    <source>
        <dbReference type="EnsemblMetazoa" id="MESCA000604-PA"/>
    </source>
</evidence>
<reference evidence="2" key="1">
    <citation type="submission" date="2013-02" db="EMBL/GenBank/DDBJ databases">
        <authorList>
            <person name="Hughes D."/>
        </authorList>
    </citation>
    <scope>NUCLEOTIDE SEQUENCE</scope>
    <source>
        <strain>Durham</strain>
        <strain evidence="2">NC isolate 2 -- Noor lab</strain>
    </source>
</reference>
<keyword evidence="2" id="KW-1185">Reference proteome</keyword>
<accession>T1GBH2</accession>
<dbReference type="EMBL" id="CAQQ02140048">
    <property type="status" value="NOT_ANNOTATED_CDS"/>
    <property type="molecule type" value="Genomic_DNA"/>
</dbReference>
<organism evidence="1 2">
    <name type="scientific">Megaselia scalaris</name>
    <name type="common">Humpbacked fly</name>
    <name type="synonym">Phora scalaris</name>
    <dbReference type="NCBI Taxonomy" id="36166"/>
    <lineage>
        <taxon>Eukaryota</taxon>
        <taxon>Metazoa</taxon>
        <taxon>Ecdysozoa</taxon>
        <taxon>Arthropoda</taxon>
        <taxon>Hexapoda</taxon>
        <taxon>Insecta</taxon>
        <taxon>Pterygota</taxon>
        <taxon>Neoptera</taxon>
        <taxon>Endopterygota</taxon>
        <taxon>Diptera</taxon>
        <taxon>Brachycera</taxon>
        <taxon>Muscomorpha</taxon>
        <taxon>Platypezoidea</taxon>
        <taxon>Phoridae</taxon>
        <taxon>Megaseliini</taxon>
        <taxon>Megaselia</taxon>
    </lineage>
</organism>
<dbReference type="AlphaFoldDB" id="T1GBH2"/>
<dbReference type="EnsemblMetazoa" id="MESCA000604-RA">
    <property type="protein sequence ID" value="MESCA000604-PA"/>
    <property type="gene ID" value="MESCA000604"/>
</dbReference>
<dbReference type="HOGENOM" id="CLU_2087561_0_0_1"/>
<name>T1GBH2_MEGSC</name>